<accession>A0A088FWM9</accession>
<dbReference type="OrthoDB" id="23851at10239"/>
<evidence type="ECO:0000313" key="1">
    <source>
        <dbReference type="EMBL" id="AIM51252.1"/>
    </source>
</evidence>
<sequence>MSTKLETAARSVQVAEAIFEGLSCGIEPCYNLLQEAHDLGLSVEAIREKVQELYGEDEDETTD</sequence>
<protein>
    <submittedName>
        <fullName evidence="1">Uncharacterized protein</fullName>
    </submittedName>
</protein>
<dbReference type="EMBL" id="KM370384">
    <property type="protein sequence ID" value="AIM51252.1"/>
    <property type="molecule type" value="Genomic_DNA"/>
</dbReference>
<dbReference type="KEGG" id="vg:22111955"/>
<dbReference type="GeneID" id="22111955"/>
<reference evidence="1 2" key="1">
    <citation type="submission" date="2014-10" db="EMBL/GenBank/DDBJ databases">
        <title>Complete Genome of Lelliottia podophage phD2B.</title>
        <authorList>
            <person name="Nowicki G."/>
            <person name="Barylski J."/>
            <person name="Kujawa N."/>
            <person name="Gozdzicka-Jozefiak A."/>
        </authorList>
    </citation>
    <scope>NUCLEOTIDE SEQUENCE [LARGE SCALE GENOMIC DNA]</scope>
</reference>
<name>A0A088FWM9_9CAUD</name>
<dbReference type="RefSeq" id="YP_009102772.1">
    <property type="nucleotide sequence ID" value="NC_025450.1"/>
</dbReference>
<evidence type="ECO:0000313" key="2">
    <source>
        <dbReference type="Proteomes" id="UP000029353"/>
    </source>
</evidence>
<dbReference type="Proteomes" id="UP000029353">
    <property type="component" value="Segment"/>
</dbReference>
<keyword evidence="2" id="KW-1185">Reference proteome</keyword>
<organism evidence="1 2">
    <name type="scientific">Lelliottia phage phD2B</name>
    <dbReference type="NCBI Taxonomy" id="1542498"/>
    <lineage>
        <taxon>Viruses</taxon>
        <taxon>Duplodnaviria</taxon>
        <taxon>Heunggongvirae</taxon>
        <taxon>Uroviricota</taxon>
        <taxon>Caudoviricetes</taxon>
        <taxon>Autographivirales</taxon>
        <taxon>Autosignataviridae</taxon>
        <taxon>Molineuxvirinae</taxon>
        <taxon>Tuodvirus</taxon>
        <taxon>Tuodvirus phD2B</taxon>
    </lineage>
</organism>
<gene>
    <name evidence="1" type="ORF">phD2B_0026</name>
</gene>
<proteinExistence type="predicted"/>